<reference evidence="1" key="1">
    <citation type="submission" date="2020-11" db="EMBL/GenBank/DDBJ databases">
        <authorList>
            <consortium name="DOE Joint Genome Institute"/>
            <person name="Ahrendt S."/>
            <person name="Riley R."/>
            <person name="Andreopoulos W."/>
            <person name="Labutti K."/>
            <person name="Pangilinan J."/>
            <person name="Ruiz-Duenas F.J."/>
            <person name="Barrasa J.M."/>
            <person name="Sanchez-Garcia M."/>
            <person name="Camarero S."/>
            <person name="Miyauchi S."/>
            <person name="Serrano A."/>
            <person name="Linde D."/>
            <person name="Babiker R."/>
            <person name="Drula E."/>
            <person name="Ayuso-Fernandez I."/>
            <person name="Pacheco R."/>
            <person name="Padilla G."/>
            <person name="Ferreira P."/>
            <person name="Barriuso J."/>
            <person name="Kellner H."/>
            <person name="Castanera R."/>
            <person name="Alfaro M."/>
            <person name="Ramirez L."/>
            <person name="Pisabarro A.G."/>
            <person name="Kuo A."/>
            <person name="Tritt A."/>
            <person name="Lipzen A."/>
            <person name="He G."/>
            <person name="Yan M."/>
            <person name="Ng V."/>
            <person name="Cullen D."/>
            <person name="Martin F."/>
            <person name="Rosso M.-N."/>
            <person name="Henrissat B."/>
            <person name="Hibbett D."/>
            <person name="Martinez A.T."/>
            <person name="Grigoriev I.V."/>
        </authorList>
    </citation>
    <scope>NUCLEOTIDE SEQUENCE</scope>
    <source>
        <strain evidence="1">AH 40177</strain>
    </source>
</reference>
<gene>
    <name evidence="1" type="ORF">BDP27DRAFT_1440302</name>
</gene>
<evidence type="ECO:0000313" key="2">
    <source>
        <dbReference type="Proteomes" id="UP000772434"/>
    </source>
</evidence>
<dbReference type="OrthoDB" id="3070253at2759"/>
<dbReference type="Gene3D" id="3.80.10.10">
    <property type="entry name" value="Ribonuclease Inhibitor"/>
    <property type="match status" value="1"/>
</dbReference>
<evidence type="ECO:0000313" key="1">
    <source>
        <dbReference type="EMBL" id="KAF9018110.1"/>
    </source>
</evidence>
<keyword evidence="2" id="KW-1185">Reference proteome</keyword>
<sequence>MFDSPLQTLEIVEVIIDFLADDLSGLCACSLVSRDWTSRARYHLFHCLVLEHSQTELGMIENIHSLIPIIQSPLNTMLSVLDELSLTMPENIMVIEPIMQAASNHSSIAKLSIYLAISPWESLNVLWIPPLFPCLTELTVSTTQNCDDNLLRFIMAFPMLKTLRLGVIGLGPNTEIALPSDLPTTNLSYLRTLHLTLPASESFLLWMAGTMTNLSVLDVVIFQPWLGHLHCANLNAFLRANSKTLEHLCLRIQNDTQSSENILLQETPDLSALETLQCLEIYDQDMLAVCKILETLNASARLDTVIITMSDNPYVLNSIKFWLDSCHALFSVLSRSNLNTAKKDLHISNDGLYSFEDLPLFEKAFEGSSIKLTTDYPVQWQEAADWRAYSEKKRGVLAERSINKSGRRGRCCLGCMPPDSFGT</sequence>
<organism evidence="1 2">
    <name type="scientific">Rhodocollybia butyracea</name>
    <dbReference type="NCBI Taxonomy" id="206335"/>
    <lineage>
        <taxon>Eukaryota</taxon>
        <taxon>Fungi</taxon>
        <taxon>Dikarya</taxon>
        <taxon>Basidiomycota</taxon>
        <taxon>Agaricomycotina</taxon>
        <taxon>Agaricomycetes</taxon>
        <taxon>Agaricomycetidae</taxon>
        <taxon>Agaricales</taxon>
        <taxon>Marasmiineae</taxon>
        <taxon>Omphalotaceae</taxon>
        <taxon>Rhodocollybia</taxon>
    </lineage>
</organism>
<dbReference type="EMBL" id="JADNRY010001311">
    <property type="protein sequence ID" value="KAF9018110.1"/>
    <property type="molecule type" value="Genomic_DNA"/>
</dbReference>
<accession>A0A9P5P0P5</accession>
<name>A0A9P5P0P5_9AGAR</name>
<proteinExistence type="predicted"/>
<dbReference type="AlphaFoldDB" id="A0A9P5P0P5"/>
<dbReference type="SUPFAM" id="SSF52047">
    <property type="entry name" value="RNI-like"/>
    <property type="match status" value="1"/>
</dbReference>
<dbReference type="Proteomes" id="UP000772434">
    <property type="component" value="Unassembled WGS sequence"/>
</dbReference>
<comment type="caution">
    <text evidence="1">The sequence shown here is derived from an EMBL/GenBank/DDBJ whole genome shotgun (WGS) entry which is preliminary data.</text>
</comment>
<evidence type="ECO:0008006" key="3">
    <source>
        <dbReference type="Google" id="ProtNLM"/>
    </source>
</evidence>
<dbReference type="InterPro" id="IPR032675">
    <property type="entry name" value="LRR_dom_sf"/>
</dbReference>
<protein>
    <recommendedName>
        <fullName evidence="3">F-box domain-containing protein</fullName>
    </recommendedName>
</protein>